<dbReference type="Pfam" id="PF12796">
    <property type="entry name" value="Ank_2"/>
    <property type="match status" value="1"/>
</dbReference>
<keyword evidence="2" id="KW-0040">ANK repeat</keyword>
<organism evidence="3 4">
    <name type="scientific">Candidatus Termititenax persephonae</name>
    <dbReference type="NCBI Taxonomy" id="2218525"/>
    <lineage>
        <taxon>Bacteria</taxon>
        <taxon>Bacillati</taxon>
        <taxon>Candidatus Margulisiibacteriota</taxon>
        <taxon>Candidatus Termititenacia</taxon>
        <taxon>Candidatus Termititenacales</taxon>
        <taxon>Candidatus Termititenacaceae</taxon>
        <taxon>Candidatus Termititenax</taxon>
    </lineage>
</organism>
<dbReference type="Proteomes" id="UP000275925">
    <property type="component" value="Unassembled WGS sequence"/>
</dbReference>
<dbReference type="AlphaFoldDB" id="A0A388TJ06"/>
<evidence type="ECO:0000313" key="3">
    <source>
        <dbReference type="EMBL" id="GBR76403.1"/>
    </source>
</evidence>
<name>A0A388TJ06_9BACT</name>
<dbReference type="SMART" id="SM00248">
    <property type="entry name" value="ANK"/>
    <property type="match status" value="2"/>
</dbReference>
<dbReference type="PROSITE" id="PS51257">
    <property type="entry name" value="PROKAR_LIPOPROTEIN"/>
    <property type="match status" value="1"/>
</dbReference>
<keyword evidence="4" id="KW-1185">Reference proteome</keyword>
<comment type="caution">
    <text evidence="3">The sequence shown here is derived from an EMBL/GenBank/DDBJ whole genome shotgun (WGS) entry which is preliminary data.</text>
</comment>
<sequence length="333" mass="37941">MKNKATIIFIILVLCGIQGCTYMDAINVIKIDEAKIRARLKSIQAFIVGDGRHYIYEAAIFKKTEAWELAKAVKAQNVRKIKRILNKNPELIDYQDPEYGVTLLIWSIGTERYKSAKALLEMGASVNIRNVYGETALFVASGYSWVDYQAKKDPKYAKLLLEYGADPNICSLGNPTGKTYHGNARYEPEPYISPLMQSIPCGIEKTKLLVEGGADVNYRTPLGCTATEEALGMGGRGGGPEYAYYLIVEKKAIVTEPYRHKVDGRELYLIEYLRSPQWTYPLDSEGYRIKMEIVEEFARQGVDYWANQYIPPFALELVKKDYPNDWEEYIKKF</sequence>
<keyword evidence="1" id="KW-0677">Repeat</keyword>
<accession>A0A388TJ06</accession>
<proteinExistence type="predicted"/>
<dbReference type="InterPro" id="IPR002110">
    <property type="entry name" value="Ankyrin_rpt"/>
</dbReference>
<dbReference type="Gene3D" id="1.25.40.20">
    <property type="entry name" value="Ankyrin repeat-containing domain"/>
    <property type="match status" value="1"/>
</dbReference>
<protein>
    <submittedName>
        <fullName evidence="3">Uncharacterized protein</fullName>
    </submittedName>
</protein>
<dbReference type="SUPFAM" id="SSF48403">
    <property type="entry name" value="Ankyrin repeat"/>
    <property type="match status" value="1"/>
</dbReference>
<dbReference type="InterPro" id="IPR036770">
    <property type="entry name" value="Ankyrin_rpt-contain_sf"/>
</dbReference>
<evidence type="ECO:0000256" key="2">
    <source>
        <dbReference type="ARBA" id="ARBA00023043"/>
    </source>
</evidence>
<dbReference type="EMBL" id="BGZO01000026">
    <property type="protein sequence ID" value="GBR76403.1"/>
    <property type="molecule type" value="Genomic_DNA"/>
</dbReference>
<dbReference type="InterPro" id="IPR050745">
    <property type="entry name" value="Multifunctional_regulatory"/>
</dbReference>
<evidence type="ECO:0000256" key="1">
    <source>
        <dbReference type="ARBA" id="ARBA00022737"/>
    </source>
</evidence>
<gene>
    <name evidence="3" type="ORF">NO2_0956</name>
</gene>
<dbReference type="PANTHER" id="PTHR24189">
    <property type="entry name" value="MYOTROPHIN"/>
    <property type="match status" value="1"/>
</dbReference>
<reference evidence="3 4" key="1">
    <citation type="journal article" date="2019" name="ISME J.">
        <title>Genome analyses of uncultured TG2/ZB3 bacteria in 'Margulisbacteria' specifically attached to ectosymbiotic spirochetes of protists in the termite gut.</title>
        <authorList>
            <person name="Utami Y.D."/>
            <person name="Kuwahara H."/>
            <person name="Igai K."/>
            <person name="Murakami T."/>
            <person name="Sugaya K."/>
            <person name="Morikawa T."/>
            <person name="Nagura Y."/>
            <person name="Yuki M."/>
            <person name="Deevong P."/>
            <person name="Inoue T."/>
            <person name="Kihara K."/>
            <person name="Lo N."/>
            <person name="Yamada A."/>
            <person name="Ohkuma M."/>
            <person name="Hongoh Y."/>
        </authorList>
    </citation>
    <scope>NUCLEOTIDE SEQUENCE [LARGE SCALE GENOMIC DNA]</scope>
    <source>
        <strain evidence="3">NkOx7-02</strain>
    </source>
</reference>
<evidence type="ECO:0000313" key="4">
    <source>
        <dbReference type="Proteomes" id="UP000275925"/>
    </source>
</evidence>
<dbReference type="PANTHER" id="PTHR24189:SF50">
    <property type="entry name" value="ANKYRIN REPEAT AND SOCS BOX PROTEIN 2"/>
    <property type="match status" value="1"/>
</dbReference>